<name>A0AAN6MAE5_9PEZI</name>
<evidence type="ECO:0000256" key="1">
    <source>
        <dbReference type="SAM" id="MobiDB-lite"/>
    </source>
</evidence>
<feature type="compositionally biased region" description="Low complexity" evidence="1">
    <location>
        <begin position="307"/>
        <end position="320"/>
    </location>
</feature>
<keyword evidence="3" id="KW-1185">Reference proteome</keyword>
<accession>A0AAN6MAE5</accession>
<evidence type="ECO:0000313" key="2">
    <source>
        <dbReference type="EMBL" id="KAK3897120.1"/>
    </source>
</evidence>
<dbReference type="Proteomes" id="UP001303889">
    <property type="component" value="Unassembled WGS sequence"/>
</dbReference>
<reference evidence="2" key="2">
    <citation type="submission" date="2023-05" db="EMBL/GenBank/DDBJ databases">
        <authorList>
            <consortium name="Lawrence Berkeley National Laboratory"/>
            <person name="Steindorff A."/>
            <person name="Hensen N."/>
            <person name="Bonometti L."/>
            <person name="Westerberg I."/>
            <person name="Brannstrom I.O."/>
            <person name="Guillou S."/>
            <person name="Cros-Aarteil S."/>
            <person name="Calhoun S."/>
            <person name="Haridas S."/>
            <person name="Kuo A."/>
            <person name="Mondo S."/>
            <person name="Pangilinan J."/>
            <person name="Riley R."/>
            <person name="Labutti K."/>
            <person name="Andreopoulos B."/>
            <person name="Lipzen A."/>
            <person name="Chen C."/>
            <person name="Yanf M."/>
            <person name="Daum C."/>
            <person name="Ng V."/>
            <person name="Clum A."/>
            <person name="Ohm R."/>
            <person name="Martin F."/>
            <person name="Silar P."/>
            <person name="Natvig D."/>
            <person name="Lalanne C."/>
            <person name="Gautier V."/>
            <person name="Ament-Velasquez S.L."/>
            <person name="Kruys A."/>
            <person name="Hutchinson M.I."/>
            <person name="Powell A.J."/>
            <person name="Barry K."/>
            <person name="Miller A.N."/>
            <person name="Grigoriev I.V."/>
            <person name="Debuchy R."/>
            <person name="Gladieux P."/>
            <person name="Thoren M.H."/>
            <person name="Johannesson H."/>
        </authorList>
    </citation>
    <scope>NUCLEOTIDE SEQUENCE</scope>
    <source>
        <strain evidence="2">CBS 103.79</strain>
    </source>
</reference>
<proteinExistence type="predicted"/>
<protein>
    <submittedName>
        <fullName evidence="2">Uncharacterized protein</fullName>
    </submittedName>
</protein>
<comment type="caution">
    <text evidence="2">The sequence shown here is derived from an EMBL/GenBank/DDBJ whole genome shotgun (WGS) entry which is preliminary data.</text>
</comment>
<feature type="non-terminal residue" evidence="2">
    <location>
        <position position="334"/>
    </location>
</feature>
<dbReference type="AlphaFoldDB" id="A0AAN6MAE5"/>
<sequence>MPPQPRAPSPPPRPWLVVRSNNGHSRILLPDGKTAQLPQQQPQPADLRYAIVKALVRRALDIFKTARGKESLVKTFLWHLNGCFPEVDLKAVGKATAVTNRKSWGRDMAKYDPRKAAVIELNSTIINNMARLYSTDHRKSNGTSAYEILEFEMTISVAHEIVHLLTGFLTGDSLPNTPLHLTAGGYEEPDHKDGPRGELGWYWENYFLGGLLEFWTNPKDVLGVNQAGTPYLFKDWVIPGRDELDSRGRRKEPEEPAGHQVLSSYIKSFLGNTLTFPPQLSHEEVHRDYLEEIVKSHETNVFRDTGSSSYASSSSSSGDVARARAARRMRRERY</sequence>
<dbReference type="EMBL" id="MU856265">
    <property type="protein sequence ID" value="KAK3897120.1"/>
    <property type="molecule type" value="Genomic_DNA"/>
</dbReference>
<gene>
    <name evidence="2" type="ORF">C8A05DRAFT_39329</name>
</gene>
<feature type="region of interest" description="Disordered" evidence="1">
    <location>
        <begin position="304"/>
        <end position="334"/>
    </location>
</feature>
<evidence type="ECO:0000313" key="3">
    <source>
        <dbReference type="Proteomes" id="UP001303889"/>
    </source>
</evidence>
<feature type="compositionally biased region" description="Basic residues" evidence="1">
    <location>
        <begin position="324"/>
        <end position="334"/>
    </location>
</feature>
<organism evidence="2 3">
    <name type="scientific">Staphylotrichum tortipilum</name>
    <dbReference type="NCBI Taxonomy" id="2831512"/>
    <lineage>
        <taxon>Eukaryota</taxon>
        <taxon>Fungi</taxon>
        <taxon>Dikarya</taxon>
        <taxon>Ascomycota</taxon>
        <taxon>Pezizomycotina</taxon>
        <taxon>Sordariomycetes</taxon>
        <taxon>Sordariomycetidae</taxon>
        <taxon>Sordariales</taxon>
        <taxon>Chaetomiaceae</taxon>
        <taxon>Staphylotrichum</taxon>
    </lineage>
</organism>
<reference evidence="2" key="1">
    <citation type="journal article" date="2023" name="Mol. Phylogenet. Evol.">
        <title>Genome-scale phylogeny and comparative genomics of the fungal order Sordariales.</title>
        <authorList>
            <person name="Hensen N."/>
            <person name="Bonometti L."/>
            <person name="Westerberg I."/>
            <person name="Brannstrom I.O."/>
            <person name="Guillou S."/>
            <person name="Cros-Aarteil S."/>
            <person name="Calhoun S."/>
            <person name="Haridas S."/>
            <person name="Kuo A."/>
            <person name="Mondo S."/>
            <person name="Pangilinan J."/>
            <person name="Riley R."/>
            <person name="LaButti K."/>
            <person name="Andreopoulos B."/>
            <person name="Lipzen A."/>
            <person name="Chen C."/>
            <person name="Yan M."/>
            <person name="Daum C."/>
            <person name="Ng V."/>
            <person name="Clum A."/>
            <person name="Steindorff A."/>
            <person name="Ohm R.A."/>
            <person name="Martin F."/>
            <person name="Silar P."/>
            <person name="Natvig D.O."/>
            <person name="Lalanne C."/>
            <person name="Gautier V."/>
            <person name="Ament-Velasquez S.L."/>
            <person name="Kruys A."/>
            <person name="Hutchinson M.I."/>
            <person name="Powell A.J."/>
            <person name="Barry K."/>
            <person name="Miller A.N."/>
            <person name="Grigoriev I.V."/>
            <person name="Debuchy R."/>
            <person name="Gladieux P."/>
            <person name="Hiltunen Thoren M."/>
            <person name="Johannesson H."/>
        </authorList>
    </citation>
    <scope>NUCLEOTIDE SEQUENCE</scope>
    <source>
        <strain evidence="2">CBS 103.79</strain>
    </source>
</reference>